<keyword evidence="1" id="KW-0472">Membrane</keyword>
<feature type="transmembrane region" description="Helical" evidence="1">
    <location>
        <begin position="47"/>
        <end position="69"/>
    </location>
</feature>
<gene>
    <name evidence="2" type="ORF">MUN86_22125</name>
</gene>
<evidence type="ECO:0000313" key="2">
    <source>
        <dbReference type="EMBL" id="UOQ66157.1"/>
    </source>
</evidence>
<organism evidence="2 3">
    <name type="scientific">Hymenobacter volaticus</name>
    <dbReference type="NCBI Taxonomy" id="2932254"/>
    <lineage>
        <taxon>Bacteria</taxon>
        <taxon>Pseudomonadati</taxon>
        <taxon>Bacteroidota</taxon>
        <taxon>Cytophagia</taxon>
        <taxon>Cytophagales</taxon>
        <taxon>Hymenobacteraceae</taxon>
        <taxon>Hymenobacter</taxon>
    </lineage>
</organism>
<reference evidence="2" key="1">
    <citation type="submission" date="2022-04" db="EMBL/GenBank/DDBJ databases">
        <title>Hymenobacter sp. isolated from the air.</title>
        <authorList>
            <person name="Won M."/>
            <person name="Lee C.-M."/>
            <person name="Woen H.-Y."/>
            <person name="Kwon S.-W."/>
        </authorList>
    </citation>
    <scope>NUCLEOTIDE SEQUENCE</scope>
    <source>
        <strain evidence="2">5420S-77</strain>
    </source>
</reference>
<dbReference type="EMBL" id="CP095061">
    <property type="protein sequence ID" value="UOQ66157.1"/>
    <property type="molecule type" value="Genomic_DNA"/>
</dbReference>
<sequence length="194" mass="21663">MLPPGKKAAAPSVALLAFYNAIPSLFWSVLSLVPLCVFCYQHMARPWLYGLLAVSLLAYGLSTSWFPYWQLSTRSATYRKLGVPFVNRFTQNGDFVNRLVRRQYPNYRRVRHRASAAPATTKSGSTWCCCSSFCSAVSMRRPTVAGSGYWCLRLLTWGIISTPCGCNNTCGCACRYNDLFTRLPLRSSDSALVV</sequence>
<feature type="transmembrane region" description="Helical" evidence="1">
    <location>
        <begin position="12"/>
        <end position="40"/>
    </location>
</feature>
<keyword evidence="1" id="KW-0812">Transmembrane</keyword>
<protein>
    <submittedName>
        <fullName evidence="2">Uncharacterized protein</fullName>
    </submittedName>
</protein>
<keyword evidence="3" id="KW-1185">Reference proteome</keyword>
<accession>A0ABY4G5W4</accession>
<dbReference type="Proteomes" id="UP000830401">
    <property type="component" value="Chromosome"/>
</dbReference>
<name>A0ABY4G5W4_9BACT</name>
<evidence type="ECO:0000313" key="3">
    <source>
        <dbReference type="Proteomes" id="UP000830401"/>
    </source>
</evidence>
<evidence type="ECO:0000256" key="1">
    <source>
        <dbReference type="SAM" id="Phobius"/>
    </source>
</evidence>
<keyword evidence="1" id="KW-1133">Transmembrane helix</keyword>
<proteinExistence type="predicted"/>